<dbReference type="GO" id="GO:0016787">
    <property type="term" value="F:hydrolase activity"/>
    <property type="evidence" value="ECO:0007669"/>
    <property type="project" value="UniProtKB-KW"/>
</dbReference>
<protein>
    <submittedName>
        <fullName evidence="5">Toxin-antitoxin system, antitoxin component</fullName>
    </submittedName>
</protein>
<comment type="caution">
    <text evidence="5">The sequence shown here is derived from an EMBL/GenBank/DDBJ whole genome shotgun (WGS) entry which is preliminary data.</text>
</comment>
<evidence type="ECO:0000313" key="5">
    <source>
        <dbReference type="EMBL" id="EQA82062.1"/>
    </source>
</evidence>
<dbReference type="InterPro" id="IPR037038">
    <property type="entry name" value="HepT-like_sf"/>
</dbReference>
<dbReference type="GO" id="GO:0110001">
    <property type="term" value="C:toxin-antitoxin complex"/>
    <property type="evidence" value="ECO:0007669"/>
    <property type="project" value="InterPro"/>
</dbReference>
<keyword evidence="2" id="KW-0540">Nuclease</keyword>
<keyword evidence="6" id="KW-1185">Reference proteome</keyword>
<gene>
    <name evidence="5" type="ORF">LEP1GSC193_3452</name>
</gene>
<evidence type="ECO:0000256" key="4">
    <source>
        <dbReference type="ARBA" id="ARBA00024207"/>
    </source>
</evidence>
<proteinExistence type="inferred from homology"/>
<dbReference type="Proteomes" id="UP000015445">
    <property type="component" value="Unassembled WGS sequence"/>
</dbReference>
<comment type="similarity">
    <text evidence="4">Belongs to the HepT RNase toxin family.</text>
</comment>
<organism evidence="5 6">
    <name type="scientific">Leptospira alstonii serovar Pingchang str. 80-412</name>
    <dbReference type="NCBI Taxonomy" id="1218564"/>
    <lineage>
        <taxon>Bacteria</taxon>
        <taxon>Pseudomonadati</taxon>
        <taxon>Spirochaetota</taxon>
        <taxon>Spirochaetia</taxon>
        <taxon>Leptospirales</taxon>
        <taxon>Leptospiraceae</taxon>
        <taxon>Leptospira</taxon>
    </lineage>
</organism>
<sequence length="44" mass="5187">MKMRDIISHHYEGLDHEIIFSICKDKLKDLKFSVIEILNKLNSA</sequence>
<keyword evidence="3" id="KW-0378">Hydrolase</keyword>
<dbReference type="Gene3D" id="1.20.120.580">
    <property type="entry name" value="bsu32300-like"/>
    <property type="match status" value="1"/>
</dbReference>
<dbReference type="EMBL" id="AOHD02000010">
    <property type="protein sequence ID" value="EQA82062.1"/>
    <property type="molecule type" value="Genomic_DNA"/>
</dbReference>
<keyword evidence="1" id="KW-1277">Toxin-antitoxin system</keyword>
<accession>T0G7A2</accession>
<reference evidence="5" key="1">
    <citation type="submission" date="2013-05" db="EMBL/GenBank/DDBJ databases">
        <authorList>
            <person name="Harkins D.M."/>
            <person name="Durkin A.S."/>
            <person name="Brinkac L.M."/>
            <person name="Haft D.H."/>
            <person name="Selengut J.D."/>
            <person name="Sanka R."/>
            <person name="DePew J."/>
            <person name="Purushe J."/>
            <person name="Galloway R.L."/>
            <person name="Vinetz J.M."/>
            <person name="Sutton G.G."/>
            <person name="Nierman W.C."/>
            <person name="Fouts D.E."/>
        </authorList>
    </citation>
    <scope>NUCLEOTIDE SEQUENCE [LARGE SCALE GENOMIC DNA]</scope>
    <source>
        <strain evidence="5">80-412</strain>
    </source>
</reference>
<name>T0G7A2_9LEPT</name>
<evidence type="ECO:0000256" key="2">
    <source>
        <dbReference type="ARBA" id="ARBA00022722"/>
    </source>
</evidence>
<dbReference type="AlphaFoldDB" id="T0G7A2"/>
<dbReference type="GO" id="GO:0004540">
    <property type="term" value="F:RNA nuclease activity"/>
    <property type="evidence" value="ECO:0007669"/>
    <property type="project" value="InterPro"/>
</dbReference>
<evidence type="ECO:0000313" key="6">
    <source>
        <dbReference type="Proteomes" id="UP000015445"/>
    </source>
</evidence>
<evidence type="ECO:0000256" key="3">
    <source>
        <dbReference type="ARBA" id="ARBA00022801"/>
    </source>
</evidence>
<dbReference type="InterPro" id="IPR008201">
    <property type="entry name" value="HepT-like"/>
</dbReference>
<dbReference type="Pfam" id="PF01934">
    <property type="entry name" value="HepT-like"/>
    <property type="match status" value="1"/>
</dbReference>
<evidence type="ECO:0000256" key="1">
    <source>
        <dbReference type="ARBA" id="ARBA00022649"/>
    </source>
</evidence>